<dbReference type="Gene3D" id="3.40.50.150">
    <property type="entry name" value="Vaccinia Virus protein VP39"/>
    <property type="match status" value="1"/>
</dbReference>
<dbReference type="InterPro" id="IPR022641">
    <property type="entry name" value="CheR_N"/>
</dbReference>
<dbReference type="Pfam" id="PF01739">
    <property type="entry name" value="CheR"/>
    <property type="match status" value="1"/>
</dbReference>
<evidence type="ECO:0000256" key="5">
    <source>
        <dbReference type="ARBA" id="ARBA00022691"/>
    </source>
</evidence>
<accession>A0A7I9VS14</accession>
<dbReference type="InterPro" id="IPR029063">
    <property type="entry name" value="SAM-dependent_MTases_sf"/>
</dbReference>
<dbReference type="PIRSF" id="PIRSF000410">
    <property type="entry name" value="CheR"/>
    <property type="match status" value="1"/>
</dbReference>
<dbReference type="SUPFAM" id="SSF53335">
    <property type="entry name" value="S-adenosyl-L-methionine-dependent methyltransferases"/>
    <property type="match status" value="1"/>
</dbReference>
<protein>
    <recommendedName>
        <fullName evidence="2">protein-glutamate O-methyltransferase</fullName>
        <ecNumber evidence="2">2.1.1.80</ecNumber>
    </recommendedName>
</protein>
<dbReference type="InterPro" id="IPR026024">
    <property type="entry name" value="Chemotaxis_MeTrfase_CheR"/>
</dbReference>
<evidence type="ECO:0000256" key="2">
    <source>
        <dbReference type="ARBA" id="ARBA00012534"/>
    </source>
</evidence>
<dbReference type="Gene3D" id="1.10.155.10">
    <property type="entry name" value="Chemotaxis receptor methyltransferase CheR, N-terminal domain"/>
    <property type="match status" value="1"/>
</dbReference>
<dbReference type="PRINTS" id="PR00996">
    <property type="entry name" value="CHERMTFRASE"/>
</dbReference>
<name>A0A7I9VS14_9BACT</name>
<dbReference type="Proteomes" id="UP000503640">
    <property type="component" value="Unassembled WGS sequence"/>
</dbReference>
<dbReference type="PROSITE" id="PS50123">
    <property type="entry name" value="CHER"/>
    <property type="match status" value="1"/>
</dbReference>
<evidence type="ECO:0000256" key="4">
    <source>
        <dbReference type="ARBA" id="ARBA00022679"/>
    </source>
</evidence>
<dbReference type="InterPro" id="IPR050903">
    <property type="entry name" value="Bact_Chemotaxis_MeTrfase"/>
</dbReference>
<dbReference type="SMART" id="SM00138">
    <property type="entry name" value="MeTrc"/>
    <property type="match status" value="1"/>
</dbReference>
<comment type="caution">
    <text evidence="7">The sequence shown here is derived from an EMBL/GenBank/DDBJ whole genome shotgun (WGS) entry which is preliminary data.</text>
</comment>
<gene>
    <name evidence="7" type="primary">cheR34H</name>
    <name evidence="7" type="ORF">AMYX_39640</name>
</gene>
<organism evidence="7 8">
    <name type="scientific">Anaeromyxobacter diazotrophicus</name>
    <dbReference type="NCBI Taxonomy" id="2590199"/>
    <lineage>
        <taxon>Bacteria</taxon>
        <taxon>Pseudomonadati</taxon>
        <taxon>Myxococcota</taxon>
        <taxon>Myxococcia</taxon>
        <taxon>Myxococcales</taxon>
        <taxon>Cystobacterineae</taxon>
        <taxon>Anaeromyxobacteraceae</taxon>
        <taxon>Anaeromyxobacter</taxon>
    </lineage>
</organism>
<reference evidence="8" key="1">
    <citation type="journal article" date="2020" name="Appl. Environ. Microbiol.">
        <title>Diazotrophic Anaeromyxobacter Isolates from Soils.</title>
        <authorList>
            <person name="Masuda Y."/>
            <person name="Yamanaka H."/>
            <person name="Xu Z.X."/>
            <person name="Shiratori Y."/>
            <person name="Aono T."/>
            <person name="Amachi S."/>
            <person name="Senoo K."/>
            <person name="Itoh H."/>
        </authorList>
    </citation>
    <scope>NUCLEOTIDE SEQUENCE [LARGE SCALE GENOMIC DNA]</scope>
    <source>
        <strain evidence="8">R267</strain>
    </source>
</reference>
<dbReference type="EC" id="2.1.1.80" evidence="2"/>
<evidence type="ECO:0000313" key="8">
    <source>
        <dbReference type="Proteomes" id="UP000503640"/>
    </source>
</evidence>
<dbReference type="GO" id="GO:0008983">
    <property type="term" value="F:protein-glutamate O-methyltransferase activity"/>
    <property type="evidence" value="ECO:0007669"/>
    <property type="project" value="UniProtKB-EC"/>
</dbReference>
<comment type="catalytic activity">
    <reaction evidence="1">
        <text>L-glutamyl-[protein] + S-adenosyl-L-methionine = [protein]-L-glutamate 5-O-methyl ester + S-adenosyl-L-homocysteine</text>
        <dbReference type="Rhea" id="RHEA:24452"/>
        <dbReference type="Rhea" id="RHEA-COMP:10208"/>
        <dbReference type="Rhea" id="RHEA-COMP:10311"/>
        <dbReference type="ChEBI" id="CHEBI:29973"/>
        <dbReference type="ChEBI" id="CHEBI:57856"/>
        <dbReference type="ChEBI" id="CHEBI:59789"/>
        <dbReference type="ChEBI" id="CHEBI:82795"/>
        <dbReference type="EC" id="2.1.1.80"/>
    </reaction>
</comment>
<evidence type="ECO:0000256" key="1">
    <source>
        <dbReference type="ARBA" id="ARBA00001541"/>
    </source>
</evidence>
<dbReference type="GO" id="GO:0032259">
    <property type="term" value="P:methylation"/>
    <property type="evidence" value="ECO:0007669"/>
    <property type="project" value="UniProtKB-KW"/>
</dbReference>
<dbReference type="AlphaFoldDB" id="A0A7I9VS14"/>
<dbReference type="InterPro" id="IPR000780">
    <property type="entry name" value="CheR_MeTrfase"/>
</dbReference>
<dbReference type="Pfam" id="PF03705">
    <property type="entry name" value="CheR_N"/>
    <property type="match status" value="1"/>
</dbReference>
<keyword evidence="5" id="KW-0949">S-adenosyl-L-methionine</keyword>
<dbReference type="RefSeq" id="WP_176068496.1">
    <property type="nucleotide sequence ID" value="NZ_BJTG01000011.1"/>
</dbReference>
<evidence type="ECO:0000313" key="7">
    <source>
        <dbReference type="EMBL" id="GEJ59223.1"/>
    </source>
</evidence>
<dbReference type="InterPro" id="IPR036804">
    <property type="entry name" value="CheR_N_sf"/>
</dbReference>
<evidence type="ECO:0000259" key="6">
    <source>
        <dbReference type="PROSITE" id="PS50123"/>
    </source>
</evidence>
<dbReference type="InterPro" id="IPR022642">
    <property type="entry name" value="CheR_C"/>
</dbReference>
<dbReference type="PANTHER" id="PTHR24422:SF26">
    <property type="entry name" value="CHEMOTAXIS PROTEIN METHYLTRANSFERASE"/>
    <property type="match status" value="1"/>
</dbReference>
<dbReference type="CDD" id="cd02440">
    <property type="entry name" value="AdoMet_MTases"/>
    <property type="match status" value="1"/>
</dbReference>
<keyword evidence="3 7" id="KW-0489">Methyltransferase</keyword>
<dbReference type="SUPFAM" id="SSF47757">
    <property type="entry name" value="Chemotaxis receptor methyltransferase CheR, N-terminal domain"/>
    <property type="match status" value="1"/>
</dbReference>
<sequence>MEPQLFQRFAALAYEKAGISIKPGKEALVAARVAKRLRALAIPDAEGYLRYLEEDSSGEELVRFLDVISTHFTSFFREPDHFDLLREELTELLLAGQRRLRLWSAACSTGEEPYSMAMTALGLDGVAGADLKILATDISVDTLRQATEGRYGTPRLEPVPEGLRRRWFKRHPDPRDPDGELWEAGPELKARVVYRRLNLAEPPFPMNGPLDVVFCRNVLIYFDHPTRQRLISAVEKLLRPGGLLCIGHTETLSGIDTRLKMQRPSVFRRPTERAS</sequence>
<proteinExistence type="predicted"/>
<dbReference type="EMBL" id="BJTG01000011">
    <property type="protein sequence ID" value="GEJ59223.1"/>
    <property type="molecule type" value="Genomic_DNA"/>
</dbReference>
<feature type="domain" description="CheR-type methyltransferase" evidence="6">
    <location>
        <begin position="1"/>
        <end position="272"/>
    </location>
</feature>
<evidence type="ECO:0000256" key="3">
    <source>
        <dbReference type="ARBA" id="ARBA00022603"/>
    </source>
</evidence>
<keyword evidence="8" id="KW-1185">Reference proteome</keyword>
<dbReference type="PANTHER" id="PTHR24422">
    <property type="entry name" value="CHEMOTAXIS PROTEIN METHYLTRANSFERASE"/>
    <property type="match status" value="1"/>
</dbReference>
<keyword evidence="4 7" id="KW-0808">Transferase</keyword>